<dbReference type="Proteomes" id="UP000433483">
    <property type="component" value="Unassembled WGS sequence"/>
</dbReference>
<feature type="signal peptide" evidence="1">
    <location>
        <begin position="1"/>
        <end position="21"/>
    </location>
</feature>
<evidence type="ECO:0000313" key="2">
    <source>
        <dbReference type="EMBL" id="KAE8933481.1"/>
    </source>
</evidence>
<protein>
    <recommendedName>
        <fullName evidence="22">RxLR effector protein</fullName>
    </recommendedName>
</protein>
<dbReference type="EMBL" id="QXGC01000972">
    <property type="protein sequence ID" value="KAE9214901.1"/>
    <property type="molecule type" value="Genomic_DNA"/>
</dbReference>
<evidence type="ECO:0000313" key="5">
    <source>
        <dbReference type="EMBL" id="KAE9100632.1"/>
    </source>
</evidence>
<keyword evidence="13" id="KW-1185">Reference proteome</keyword>
<evidence type="ECO:0000313" key="9">
    <source>
        <dbReference type="EMBL" id="KAE9217701.1"/>
    </source>
</evidence>
<evidence type="ECO:0000313" key="12">
    <source>
        <dbReference type="Proteomes" id="UP000429523"/>
    </source>
</evidence>
<evidence type="ECO:0000256" key="1">
    <source>
        <dbReference type="SAM" id="SignalP"/>
    </source>
</evidence>
<dbReference type="Proteomes" id="UP000460718">
    <property type="component" value="Unassembled WGS sequence"/>
</dbReference>
<dbReference type="EMBL" id="QXFX01000927">
    <property type="protein sequence ID" value="KAE9100632.1"/>
    <property type="molecule type" value="Genomic_DNA"/>
</dbReference>
<evidence type="ECO:0000313" key="19">
    <source>
        <dbReference type="Proteomes" id="UP000476176"/>
    </source>
</evidence>
<evidence type="ECO:0000313" key="10">
    <source>
        <dbReference type="EMBL" id="KAE9300928.1"/>
    </source>
</evidence>
<dbReference type="EMBL" id="QXGF01001008">
    <property type="protein sequence ID" value="KAE8933481.1"/>
    <property type="molecule type" value="Genomic_DNA"/>
</dbReference>
<organism evidence="2 12">
    <name type="scientific">Phytophthora fragariae</name>
    <dbReference type="NCBI Taxonomy" id="53985"/>
    <lineage>
        <taxon>Eukaryota</taxon>
        <taxon>Sar</taxon>
        <taxon>Stramenopiles</taxon>
        <taxon>Oomycota</taxon>
        <taxon>Peronosporomycetes</taxon>
        <taxon>Peronosporales</taxon>
        <taxon>Peronosporaceae</taxon>
        <taxon>Phytophthora</taxon>
    </lineage>
</organism>
<dbReference type="EMBL" id="QXFY01000966">
    <property type="protein sequence ID" value="KAE9332083.1"/>
    <property type="molecule type" value="Genomic_DNA"/>
</dbReference>
<dbReference type="EMBL" id="QXFW01000916">
    <property type="protein sequence ID" value="KAE9000237.1"/>
    <property type="molecule type" value="Genomic_DNA"/>
</dbReference>
<evidence type="ECO:0000313" key="8">
    <source>
        <dbReference type="EMBL" id="KAE9214901.1"/>
    </source>
</evidence>
<dbReference type="Proteomes" id="UP000488956">
    <property type="component" value="Unassembled WGS sequence"/>
</dbReference>
<evidence type="ECO:0000313" key="21">
    <source>
        <dbReference type="Proteomes" id="UP000488956"/>
    </source>
</evidence>
<keyword evidence="1" id="KW-0732">Signal</keyword>
<feature type="chain" id="PRO_5036379397" description="RxLR effector protein" evidence="1">
    <location>
        <begin position="22"/>
        <end position="74"/>
    </location>
</feature>
<evidence type="ECO:0000313" key="7">
    <source>
        <dbReference type="EMBL" id="KAE9199079.1"/>
    </source>
</evidence>
<evidence type="ECO:0008006" key="22">
    <source>
        <dbReference type="Google" id="ProtNLM"/>
    </source>
</evidence>
<dbReference type="Proteomes" id="UP000486351">
    <property type="component" value="Unassembled WGS sequence"/>
</dbReference>
<evidence type="ECO:0000313" key="13">
    <source>
        <dbReference type="Proteomes" id="UP000433483"/>
    </source>
</evidence>
<dbReference type="Proteomes" id="UP000476176">
    <property type="component" value="Unassembled WGS sequence"/>
</dbReference>
<dbReference type="EMBL" id="QXGA01000898">
    <property type="protein sequence ID" value="KAE9136568.1"/>
    <property type="molecule type" value="Genomic_DNA"/>
</dbReference>
<name>A0A6A3ENP7_9STRA</name>
<dbReference type="Proteomes" id="UP000441208">
    <property type="component" value="Unassembled WGS sequence"/>
</dbReference>
<gene>
    <name evidence="10" type="ORF">PF001_g14687</name>
    <name evidence="9" type="ORF">PF002_g16719</name>
    <name evidence="8" type="ORF">PF004_g14909</name>
    <name evidence="7" type="ORF">PF005_g15882</name>
    <name evidence="6" type="ORF">PF006_g14355</name>
    <name evidence="4" type="ORF">PF007_g15639</name>
    <name evidence="11" type="ORF">PF008_g15113</name>
    <name evidence="2" type="ORF">PF009_g16519</name>
    <name evidence="5" type="ORF">PF010_g14750</name>
    <name evidence="3" type="ORF">PF011_g14270</name>
</gene>
<accession>A0A6A3ENP7</accession>
<dbReference type="Proteomes" id="UP000440367">
    <property type="component" value="Unassembled WGS sequence"/>
</dbReference>
<reference evidence="12 13" key="1">
    <citation type="submission" date="2018-08" db="EMBL/GenBank/DDBJ databases">
        <title>Genomic investigation of the strawberry pathogen Phytophthora fragariae indicates pathogenicity is determined by transcriptional variation in three key races.</title>
        <authorList>
            <person name="Adams T.M."/>
            <person name="Armitage A.D."/>
            <person name="Sobczyk M.K."/>
            <person name="Bates H.J."/>
            <person name="Dunwell J.M."/>
            <person name="Nellist C.F."/>
            <person name="Harrison R.J."/>
        </authorList>
    </citation>
    <scope>NUCLEOTIDE SEQUENCE [LARGE SCALE GENOMIC DNA]</scope>
    <source>
        <strain evidence="10 14">A4</strain>
        <strain evidence="9 15">BC-1</strain>
        <strain evidence="8 19">BC-23</strain>
        <strain evidence="7 13">NOV-27</strain>
        <strain evidence="6 16">NOV-5</strain>
        <strain evidence="4 17">NOV-71</strain>
        <strain evidence="11 20">NOV-77</strain>
        <strain evidence="2 12">NOV-9</strain>
        <strain evidence="5 21">ONT-3</strain>
        <strain evidence="3 18">SCRP245</strain>
    </source>
</reference>
<dbReference type="AlphaFoldDB" id="A0A6A3ENP7"/>
<evidence type="ECO:0000313" key="16">
    <source>
        <dbReference type="Proteomes" id="UP000440732"/>
    </source>
</evidence>
<evidence type="ECO:0000313" key="18">
    <source>
        <dbReference type="Proteomes" id="UP000460718"/>
    </source>
</evidence>
<evidence type="ECO:0000313" key="17">
    <source>
        <dbReference type="Proteomes" id="UP000441208"/>
    </source>
</evidence>
<evidence type="ECO:0000313" key="6">
    <source>
        <dbReference type="EMBL" id="KAE9136568.1"/>
    </source>
</evidence>
<evidence type="ECO:0000313" key="15">
    <source>
        <dbReference type="Proteomes" id="UP000440367"/>
    </source>
</evidence>
<dbReference type="Proteomes" id="UP000437068">
    <property type="component" value="Unassembled WGS sequence"/>
</dbReference>
<dbReference type="EMBL" id="QXFZ01000965">
    <property type="protein sequence ID" value="KAE9100122.1"/>
    <property type="molecule type" value="Genomic_DNA"/>
</dbReference>
<dbReference type="Proteomes" id="UP000429523">
    <property type="component" value="Unassembled WGS sequence"/>
</dbReference>
<dbReference type="EMBL" id="QXGE01000924">
    <property type="protein sequence ID" value="KAE9300928.1"/>
    <property type="molecule type" value="Genomic_DNA"/>
</dbReference>
<evidence type="ECO:0000313" key="3">
    <source>
        <dbReference type="EMBL" id="KAE9000237.1"/>
    </source>
</evidence>
<evidence type="ECO:0000313" key="20">
    <source>
        <dbReference type="Proteomes" id="UP000486351"/>
    </source>
</evidence>
<evidence type="ECO:0000313" key="11">
    <source>
        <dbReference type="EMBL" id="KAE9332083.1"/>
    </source>
</evidence>
<sequence>MFHVLTDKALLLLLLRATCLSYCRLSAFHTRPCCHLGSNISTTFVACTLIPSTFGSIKLLARVSNANQHSNSFR</sequence>
<dbReference type="Proteomes" id="UP000440732">
    <property type="component" value="Unassembled WGS sequence"/>
</dbReference>
<proteinExistence type="predicted"/>
<dbReference type="EMBL" id="QXGB01001008">
    <property type="protein sequence ID" value="KAE9199079.1"/>
    <property type="molecule type" value="Genomic_DNA"/>
</dbReference>
<evidence type="ECO:0000313" key="4">
    <source>
        <dbReference type="EMBL" id="KAE9100122.1"/>
    </source>
</evidence>
<comment type="caution">
    <text evidence="2">The sequence shown here is derived from an EMBL/GenBank/DDBJ whole genome shotgun (WGS) entry which is preliminary data.</text>
</comment>
<dbReference type="EMBL" id="QXGD01001002">
    <property type="protein sequence ID" value="KAE9217701.1"/>
    <property type="molecule type" value="Genomic_DNA"/>
</dbReference>
<evidence type="ECO:0000313" key="14">
    <source>
        <dbReference type="Proteomes" id="UP000437068"/>
    </source>
</evidence>